<evidence type="ECO:0000256" key="1">
    <source>
        <dbReference type="SAM" id="SignalP"/>
    </source>
</evidence>
<name>D3XNS8_HELPX</name>
<proteinExistence type="predicted"/>
<organism evidence="2">
    <name type="scientific">Helicobacter pylori</name>
    <name type="common">Campylobacter pylori</name>
    <dbReference type="NCBI Taxonomy" id="210"/>
    <lineage>
        <taxon>Bacteria</taxon>
        <taxon>Pseudomonadati</taxon>
        <taxon>Campylobacterota</taxon>
        <taxon>Epsilonproteobacteria</taxon>
        <taxon>Campylobacterales</taxon>
        <taxon>Helicobacteraceae</taxon>
        <taxon>Helicobacter</taxon>
    </lineage>
</organism>
<sequence>MFKDSYRTTFSFLKPLLLLLGLLLPFSLHADSDDCRITCVWDEYAKEFKNTALGLAVFI</sequence>
<feature type="signal peptide" evidence="1">
    <location>
        <begin position="1"/>
        <end position="30"/>
    </location>
</feature>
<dbReference type="EMBL" id="GU370068">
    <property type="protein sequence ID" value="ADD14212.1"/>
    <property type="molecule type" value="Genomic_DNA"/>
</dbReference>
<accession>D3XNS8</accession>
<reference evidence="2" key="2">
    <citation type="journal article" date="2010" name="J. Bacteriol.">
        <title>Host-interactive genes in Amerindian Helicobacter pylori diverge from their Old World homologs and mediate inflammatory responses.</title>
        <authorList>
            <person name="Mane S.P."/>
            <person name="Dominguez-Bello M.G."/>
            <person name="Blaser M.J."/>
            <person name="Sobral B.W."/>
            <person name="Hontecillas R."/>
            <person name="Skoneczka J."/>
            <person name="Mohapatra S.K."/>
            <person name="Crasta O.R."/>
            <person name="Evans C."/>
            <person name="Modise T."/>
            <person name="Shallom S."/>
            <person name="Shukla M."/>
            <person name="Varon C."/>
            <person name="Megraud F."/>
            <person name="Maldonado-Contreras A.L."/>
            <person name="Williams K.P."/>
            <person name="Bassaganya-Riera J."/>
        </authorList>
    </citation>
    <scope>NUCLEOTIDE SEQUENCE</scope>
    <source>
        <strain evidence="2">V225d</strain>
    </source>
</reference>
<reference evidence="2" key="1">
    <citation type="submission" date="2009-12" db="EMBL/GenBank/DDBJ databases">
        <authorList>
            <person name="Skoneczka J.A."/>
            <person name="Mane S.P."/>
            <person name="Williams K.P."/>
            <person name="Blaser M.J."/>
            <person name="Dominguez-Bello M.G.P."/>
            <person name="Sobral B.W."/>
            <person name="Varon C."/>
            <person name="Megraud F."/>
            <person name="Maldonado-Contreras A.L."/>
            <person name="Hontecillas R."/>
            <person name="Bassaganya-Riera J."/>
        </authorList>
    </citation>
    <scope>NUCLEOTIDE SEQUENCE</scope>
    <source>
        <strain evidence="2">V225d</strain>
    </source>
</reference>
<evidence type="ECO:0000313" key="2">
    <source>
        <dbReference type="EMBL" id="ADD14212.1"/>
    </source>
</evidence>
<keyword evidence="1" id="KW-0732">Signal</keyword>
<feature type="chain" id="PRO_5003052454" evidence="1">
    <location>
        <begin position="31"/>
        <end position="59"/>
    </location>
</feature>
<gene>
    <name evidence="2" type="ORF">HPV225_0515</name>
</gene>
<protein>
    <submittedName>
        <fullName evidence="2">Uncharacterized protein</fullName>
    </submittedName>
</protein>
<dbReference type="AlphaFoldDB" id="D3XNS8"/>